<sequence>MEVLIVLLVLSIFIGLGFTSMKPIWRSLEKGMFISQMEADLYYVQSYAVNRHESVVVQFYPYNDRYIATSVTSKSKIVDRTLPASVDMMNGSFTSFMITPDGNTNKFGTLKFKHSGKEMKLIFNIGRGRFRIEE</sequence>
<dbReference type="OrthoDB" id="1653576at2"/>
<evidence type="ECO:0000313" key="1">
    <source>
        <dbReference type="EMBL" id="KYC95077.1"/>
    </source>
</evidence>
<dbReference type="EMBL" id="CP066701">
    <property type="protein sequence ID" value="QQX24330.1"/>
    <property type="molecule type" value="Genomic_DNA"/>
</dbReference>
<dbReference type="NCBIfam" id="NF040982">
    <property type="entry name" value="ComGD"/>
    <property type="match status" value="1"/>
</dbReference>
<protein>
    <submittedName>
        <fullName evidence="2">Prepilin-type cleavage/methylation domain-containing protein</fullName>
    </submittedName>
</protein>
<dbReference type="Proteomes" id="UP000595512">
    <property type="component" value="Chromosome"/>
</dbReference>
<dbReference type="PIRSF" id="PIRSF021292">
    <property type="entry name" value="Competence_ComGD"/>
    <property type="match status" value="1"/>
</dbReference>
<dbReference type="GO" id="GO:0030420">
    <property type="term" value="P:establishment of competence for transformation"/>
    <property type="evidence" value="ECO:0007669"/>
    <property type="project" value="InterPro"/>
</dbReference>
<reference evidence="1 3" key="1">
    <citation type="submission" date="2016-01" db="EMBL/GenBank/DDBJ databases">
        <title>Genome Sequences of Twelve Sporeforming Bacillus Species Isolated from Foods.</title>
        <authorList>
            <person name="Berendsen E.M."/>
            <person name="Wells-Bennik M.H."/>
            <person name="Krawcyk A.O."/>
            <person name="De Jong A."/>
            <person name="Holsappel S."/>
            <person name="Eijlander R.T."/>
            <person name="Kuipers O.P."/>
        </authorList>
    </citation>
    <scope>NUCLEOTIDE SEQUENCE [LARGE SCALE GENOMIC DNA]</scope>
    <source>
        <strain evidence="1 3">B4102</strain>
    </source>
</reference>
<dbReference type="InterPro" id="IPR016785">
    <property type="entry name" value="ComGD"/>
</dbReference>
<dbReference type="KEGG" id="hspo:JGZ69_16180"/>
<accession>A0A150KMP4</accession>
<gene>
    <name evidence="1" type="ORF">B4102_1348</name>
    <name evidence="2" type="ORF">JGZ69_16180</name>
</gene>
<evidence type="ECO:0000313" key="3">
    <source>
        <dbReference type="Proteomes" id="UP000075666"/>
    </source>
</evidence>
<evidence type="ECO:0000313" key="4">
    <source>
        <dbReference type="Proteomes" id="UP000595512"/>
    </source>
</evidence>
<keyword evidence="3" id="KW-1185">Reference proteome</keyword>
<dbReference type="EMBL" id="LQYN01000097">
    <property type="protein sequence ID" value="KYC95077.1"/>
    <property type="molecule type" value="Genomic_DNA"/>
</dbReference>
<dbReference type="Proteomes" id="UP000075666">
    <property type="component" value="Unassembled WGS sequence"/>
</dbReference>
<name>A0A150KMP4_9BACI</name>
<organism evidence="1 3">
    <name type="scientific">Heyndrickxia sporothermodurans</name>
    <dbReference type="NCBI Taxonomy" id="46224"/>
    <lineage>
        <taxon>Bacteria</taxon>
        <taxon>Bacillati</taxon>
        <taxon>Bacillota</taxon>
        <taxon>Bacilli</taxon>
        <taxon>Bacillales</taxon>
        <taxon>Bacillaceae</taxon>
        <taxon>Heyndrickxia</taxon>
    </lineage>
</organism>
<dbReference type="STRING" id="46224.B4102_1348"/>
<dbReference type="AlphaFoldDB" id="A0A150KMP4"/>
<proteinExistence type="predicted"/>
<reference evidence="2 4" key="2">
    <citation type="submission" date="2020-12" db="EMBL/GenBank/DDBJ databases">
        <title>Taxonomic evaluation of the Bacillus sporothermodurans group of bacteria based on whole genome sequences.</title>
        <authorList>
            <person name="Fiedler G."/>
            <person name="Herbstmann A.-D."/>
            <person name="Doll E."/>
            <person name="Wenning M."/>
            <person name="Brinks E."/>
            <person name="Kabisch J."/>
            <person name="Breitenwieser F."/>
            <person name="Lappann M."/>
            <person name="Boehnlein C."/>
            <person name="Franz C."/>
        </authorList>
    </citation>
    <scope>NUCLEOTIDE SEQUENCE [LARGE SCALE GENOMIC DNA]</scope>
    <source>
        <strain evidence="2 4">DSM 10599</strain>
    </source>
</reference>
<dbReference type="PATRIC" id="fig|46224.3.peg.87"/>
<evidence type="ECO:0000313" key="2">
    <source>
        <dbReference type="EMBL" id="QQX24330.1"/>
    </source>
</evidence>